<reference evidence="4" key="1">
    <citation type="journal article" date="2019" name="Int. J. Syst. Evol. Microbiol.">
        <title>The Global Catalogue of Microorganisms (GCM) 10K type strain sequencing project: providing services to taxonomists for standard genome sequencing and annotation.</title>
        <authorList>
            <consortium name="The Broad Institute Genomics Platform"/>
            <consortium name="The Broad Institute Genome Sequencing Center for Infectious Disease"/>
            <person name="Wu L."/>
            <person name="Ma J."/>
        </authorList>
    </citation>
    <scope>NUCLEOTIDE SEQUENCE [LARGE SCALE GENOMIC DNA]</scope>
    <source>
        <strain evidence="4">JCM 9458</strain>
    </source>
</reference>
<dbReference type="PANTHER" id="PTHR46825:SF7">
    <property type="entry name" value="D-ALANYL-D-ALANINE CARBOXYPEPTIDASE"/>
    <property type="match status" value="1"/>
</dbReference>
<feature type="chain" id="PRO_5047437895" evidence="1">
    <location>
        <begin position="25"/>
        <end position="390"/>
    </location>
</feature>
<dbReference type="InterPro" id="IPR001466">
    <property type="entry name" value="Beta-lactam-related"/>
</dbReference>
<evidence type="ECO:0000313" key="4">
    <source>
        <dbReference type="Proteomes" id="UP001501676"/>
    </source>
</evidence>
<accession>A0ABP6SQA6</accession>
<dbReference type="Proteomes" id="UP001501676">
    <property type="component" value="Unassembled WGS sequence"/>
</dbReference>
<comment type="caution">
    <text evidence="3">The sequence shown here is derived from an EMBL/GenBank/DDBJ whole genome shotgun (WGS) entry which is preliminary data.</text>
</comment>
<dbReference type="InterPro" id="IPR050491">
    <property type="entry name" value="AmpC-like"/>
</dbReference>
<organism evidence="3 4">
    <name type="scientific">Cryptosporangium minutisporangium</name>
    <dbReference type="NCBI Taxonomy" id="113569"/>
    <lineage>
        <taxon>Bacteria</taxon>
        <taxon>Bacillati</taxon>
        <taxon>Actinomycetota</taxon>
        <taxon>Actinomycetes</taxon>
        <taxon>Cryptosporangiales</taxon>
        <taxon>Cryptosporangiaceae</taxon>
        <taxon>Cryptosporangium</taxon>
    </lineage>
</organism>
<keyword evidence="3" id="KW-0378">Hydrolase</keyword>
<dbReference type="SUPFAM" id="SSF56601">
    <property type="entry name" value="beta-lactamase/transpeptidase-like"/>
    <property type="match status" value="1"/>
</dbReference>
<evidence type="ECO:0000259" key="2">
    <source>
        <dbReference type="Pfam" id="PF00144"/>
    </source>
</evidence>
<dbReference type="Pfam" id="PF00144">
    <property type="entry name" value="Beta-lactamase"/>
    <property type="match status" value="1"/>
</dbReference>
<gene>
    <name evidence="3" type="ORF">GCM10020369_02940</name>
</gene>
<keyword evidence="1" id="KW-0732">Signal</keyword>
<protein>
    <submittedName>
        <fullName evidence="3">Serine hydrolase domain-containing protein</fullName>
    </submittedName>
</protein>
<dbReference type="InterPro" id="IPR012338">
    <property type="entry name" value="Beta-lactam/transpept-like"/>
</dbReference>
<evidence type="ECO:0000313" key="3">
    <source>
        <dbReference type="EMBL" id="GAA3382167.1"/>
    </source>
</evidence>
<feature type="domain" description="Beta-lactamase-related" evidence="2">
    <location>
        <begin position="40"/>
        <end position="362"/>
    </location>
</feature>
<dbReference type="EMBL" id="BAAAYN010000002">
    <property type="protein sequence ID" value="GAA3382167.1"/>
    <property type="molecule type" value="Genomic_DNA"/>
</dbReference>
<dbReference type="Gene3D" id="3.40.710.10">
    <property type="entry name" value="DD-peptidase/beta-lactamase superfamily"/>
    <property type="match status" value="1"/>
</dbReference>
<keyword evidence="4" id="KW-1185">Reference proteome</keyword>
<name>A0ABP6SQA6_9ACTN</name>
<dbReference type="GO" id="GO:0016787">
    <property type="term" value="F:hydrolase activity"/>
    <property type="evidence" value="ECO:0007669"/>
    <property type="project" value="UniProtKB-KW"/>
</dbReference>
<sequence length="390" mass="42146">MKRLLVTVAATTALLGAAATAAVADPRPEAAVLQRDANALLDQGAPGVIAEVVTPHGSTTVRAGVGNTTTGEPIPWRAKFRIGSFTKTFVAATMLQLVGEGELSLEDPVDRWLPGLVTGNGNDGRRITVRQLLQQTSGLPEYMRLLPYLRSEQEFLANRTKTLQPEELIALALQQQPMFAPGTRWAYSSTNYILAGMIIRRVTGHSWQSEVTRRIIRPLRLTDTSVPRTALDVPEPHAIGYERFPRPDGTFGDPIDVTRINPTWADAGGSIISTTADGNRFLQALLGGRVLRPAQLAAMTTTVPAPSFSNSWPKPRYGLGLLWSSTPCGGMWSHPGDFLGYGFRNGVDRNGTRSVAVAMNTHSLVRKPGVPAPTFDPALDLIQHALCGTR</sequence>
<proteinExistence type="predicted"/>
<evidence type="ECO:0000256" key="1">
    <source>
        <dbReference type="SAM" id="SignalP"/>
    </source>
</evidence>
<dbReference type="PANTHER" id="PTHR46825">
    <property type="entry name" value="D-ALANYL-D-ALANINE-CARBOXYPEPTIDASE/ENDOPEPTIDASE AMPH"/>
    <property type="match status" value="1"/>
</dbReference>
<feature type="signal peptide" evidence="1">
    <location>
        <begin position="1"/>
        <end position="24"/>
    </location>
</feature>